<comment type="subcellular location">
    <subcellularLocation>
        <location evidence="1">Cytoplasm</location>
        <location evidence="1">Cytoskeleton</location>
        <location evidence="1">Spindle</location>
    </subcellularLocation>
</comment>
<dbReference type="InterPro" id="IPR024395">
    <property type="entry name" value="CLASP_N_dom"/>
</dbReference>
<keyword evidence="6" id="KW-0131">Cell cycle</keyword>
<evidence type="ECO:0000313" key="11">
    <source>
        <dbReference type="Proteomes" id="UP000813461"/>
    </source>
</evidence>
<feature type="region of interest" description="Disordered" evidence="8">
    <location>
        <begin position="795"/>
        <end position="864"/>
    </location>
</feature>
<accession>A0A8K0VXI3</accession>
<dbReference type="AlphaFoldDB" id="A0A8K0VXI3"/>
<feature type="compositionally biased region" description="Polar residues" evidence="8">
    <location>
        <begin position="689"/>
        <end position="730"/>
    </location>
</feature>
<comment type="caution">
    <text evidence="10">The sequence shown here is derived from an EMBL/GenBank/DDBJ whole genome shotgun (WGS) entry which is preliminary data.</text>
</comment>
<evidence type="ECO:0000313" key="10">
    <source>
        <dbReference type="EMBL" id="KAH7084186.1"/>
    </source>
</evidence>
<dbReference type="GO" id="GO:0005876">
    <property type="term" value="C:spindle microtubule"/>
    <property type="evidence" value="ECO:0007669"/>
    <property type="project" value="TreeGrafter"/>
</dbReference>
<dbReference type="OrthoDB" id="46159at2759"/>
<keyword evidence="11" id="KW-1185">Reference proteome</keyword>
<evidence type="ECO:0000259" key="9">
    <source>
        <dbReference type="SMART" id="SM01349"/>
    </source>
</evidence>
<dbReference type="GO" id="GO:1990023">
    <property type="term" value="C:mitotic spindle midzone"/>
    <property type="evidence" value="ECO:0007669"/>
    <property type="project" value="TreeGrafter"/>
</dbReference>
<keyword evidence="5" id="KW-0493">Microtubule</keyword>
<evidence type="ECO:0000256" key="6">
    <source>
        <dbReference type="ARBA" id="ARBA00022776"/>
    </source>
</evidence>
<evidence type="ECO:0000256" key="2">
    <source>
        <dbReference type="ARBA" id="ARBA00009549"/>
    </source>
</evidence>
<dbReference type="EMBL" id="JAGMVJ010000012">
    <property type="protein sequence ID" value="KAH7084186.1"/>
    <property type="molecule type" value="Genomic_DNA"/>
</dbReference>
<comment type="similarity">
    <text evidence="2">Belongs to the CLASP family.</text>
</comment>
<dbReference type="GO" id="GO:0051301">
    <property type="term" value="P:cell division"/>
    <property type="evidence" value="ECO:0007669"/>
    <property type="project" value="UniProtKB-KW"/>
</dbReference>
<feature type="region of interest" description="Disordered" evidence="8">
    <location>
        <begin position="510"/>
        <end position="538"/>
    </location>
</feature>
<dbReference type="InterPro" id="IPR016024">
    <property type="entry name" value="ARM-type_fold"/>
</dbReference>
<dbReference type="Gene3D" id="1.25.10.10">
    <property type="entry name" value="Leucine-rich Repeat Variant"/>
    <property type="match status" value="3"/>
</dbReference>
<comment type="function">
    <text evidence="7">Microtubule binding protein that promotes the stabilization of dynamic microtubules. Required for mitotic spindle formation.</text>
</comment>
<reference evidence="10" key="1">
    <citation type="journal article" date="2021" name="Nat. Commun.">
        <title>Genetic determinants of endophytism in the Arabidopsis root mycobiome.</title>
        <authorList>
            <person name="Mesny F."/>
            <person name="Miyauchi S."/>
            <person name="Thiergart T."/>
            <person name="Pickel B."/>
            <person name="Atanasova L."/>
            <person name="Karlsson M."/>
            <person name="Huettel B."/>
            <person name="Barry K.W."/>
            <person name="Haridas S."/>
            <person name="Chen C."/>
            <person name="Bauer D."/>
            <person name="Andreopoulos W."/>
            <person name="Pangilinan J."/>
            <person name="LaButti K."/>
            <person name="Riley R."/>
            <person name="Lipzen A."/>
            <person name="Clum A."/>
            <person name="Drula E."/>
            <person name="Henrissat B."/>
            <person name="Kohler A."/>
            <person name="Grigoriev I.V."/>
            <person name="Martin F.M."/>
            <person name="Hacquard S."/>
        </authorList>
    </citation>
    <scope>NUCLEOTIDE SEQUENCE</scope>
    <source>
        <strain evidence="10">MPI-SDFR-AT-0120</strain>
    </source>
</reference>
<feature type="domain" description="TOG" evidence="9">
    <location>
        <begin position="3"/>
        <end position="223"/>
    </location>
</feature>
<dbReference type="InterPro" id="IPR011989">
    <property type="entry name" value="ARM-like"/>
</dbReference>
<feature type="compositionally biased region" description="Low complexity" evidence="8">
    <location>
        <begin position="795"/>
        <end position="805"/>
    </location>
</feature>
<evidence type="ECO:0000256" key="3">
    <source>
        <dbReference type="ARBA" id="ARBA00011375"/>
    </source>
</evidence>
<evidence type="ECO:0000256" key="4">
    <source>
        <dbReference type="ARBA" id="ARBA00022618"/>
    </source>
</evidence>
<dbReference type="GO" id="GO:0060172">
    <property type="term" value="P:astral microtubule depolymerization"/>
    <property type="evidence" value="ECO:0007669"/>
    <property type="project" value="TreeGrafter"/>
</dbReference>
<proteinExistence type="inferred from homology"/>
<protein>
    <submittedName>
        <fullName evidence="10">Protein STU1</fullName>
    </submittedName>
</protein>
<evidence type="ECO:0000256" key="7">
    <source>
        <dbReference type="ARBA" id="ARBA00024889"/>
    </source>
</evidence>
<dbReference type="GO" id="GO:0008017">
    <property type="term" value="F:microtubule binding"/>
    <property type="evidence" value="ECO:0007669"/>
    <property type="project" value="TreeGrafter"/>
</dbReference>
<sequence length="1212" mass="132283">MPDMLEQTNTLLAALKKPSTNVEQRLVQFNNVKSNIKHNRVPEECQAPIFECIRIAISATTSAALVSTGFSTLSHFIKRLQLQRETHVITSQASKLCSLLLDRLGDARESHRTAALAILADLHNLCPAEVETVIHTAMKGTNARAKDTSMTWLVKMHKNENLPFRGYSAQLIANLEDADAGVRDTAKHAVVELFTSAPEHAKANLKKQLVATNVRKAIATFITAHLDEAATTARETETLAPPPAVKERPLPARRAETLQPEHGIADSLAAELPPPTEVVPMDPIHIYTQRELDDVFRDMAPPFEGRESEQNWLARDKNTTKLRRILKGNAPTEFPGAFIAGIKSLLDGILKVANTLRTTMSTNGCQLVQELAKTLGHAIDPWVEILLQSFIKMCAATKNIAAQNGNVTVEAIISNVSYNNRILQHVAFAGQDKNVQPRSFSASWVKTLIRKHKSHVEHSGGLDSLEKILRKGVTDANPKVREAYRSTYWTFALVWPQRAEAMFETLEKREKTALEKDPNNPNASLASSQTSASSFSKSVGAGAARNALKEKIAEQRRAKMAASKGVPERPMSAAATYSPVKSASAKSLGARTTSTASTASSGPARPPSAMSGEATKSALKNPTSTGSLMSGTVRRPIRRPELTRPATADPYAVRRAAPGTGKTTPSMTPEKTPAVATAKKSVAPKSTVRPRSQTQNSPNVSPIRSKSRLGQSITQTHRKTPSSGSRQGSPAASPAKDEELTMVKPFVRSQSHHDPGTIPFRQRNGMHTSATVDNDTIDLGDEDNFTMVIPNLARPTTQPMQRTPPKVSPSPGRLAAPSPRASMLRSPKSMGDINGFGFRSSTRSPRLRSPDRPSTRGTDVQEEVQVFEDPFVGDEHTPVDNEVQKPVLGELPINEKNIERRPSNESTTSDTMMGDVSEERPRGHHKTTSTGSVLYGEGNEGNSAEVLKNRQLLASGIKKIESRTVEAHMFRRMQDMVKSNHEIWGANDENFGRLLLACLDFLEAPNEELKISPVKVANLKVQALATIRAMLSLYRKETAKYFSRVLCAILQTKAHHDNNSHIAIDLETTADEIVRYGQTSDCLNAVLSLIEDIPASPASSPNSKSPTPTYPITRTTTMALTTLASLVQMSGAKNVVLTLDQTSRLGKLAVRCMDDQDADVRKADIEFCVALHERIVGPGGEKEQDGFWKAVAGARDQHLNLLTYYLAKRGKA</sequence>
<dbReference type="InterPro" id="IPR034085">
    <property type="entry name" value="TOG"/>
</dbReference>
<evidence type="ECO:0000256" key="5">
    <source>
        <dbReference type="ARBA" id="ARBA00022701"/>
    </source>
</evidence>
<feature type="compositionally biased region" description="Polar residues" evidence="8">
    <location>
        <begin position="618"/>
        <end position="630"/>
    </location>
</feature>
<dbReference type="Proteomes" id="UP000813461">
    <property type="component" value="Unassembled WGS sequence"/>
</dbReference>
<feature type="domain" description="TOG" evidence="9">
    <location>
        <begin position="291"/>
        <end position="515"/>
    </location>
</feature>
<evidence type="ECO:0000256" key="1">
    <source>
        <dbReference type="ARBA" id="ARBA00004186"/>
    </source>
</evidence>
<dbReference type="GO" id="GO:0090307">
    <property type="term" value="P:mitotic spindle assembly"/>
    <property type="evidence" value="ECO:0007669"/>
    <property type="project" value="TreeGrafter"/>
</dbReference>
<dbReference type="GO" id="GO:0005881">
    <property type="term" value="C:cytoplasmic microtubule"/>
    <property type="evidence" value="ECO:0007669"/>
    <property type="project" value="TreeGrafter"/>
</dbReference>
<feature type="region of interest" description="Disordered" evidence="8">
    <location>
        <begin position="892"/>
        <end position="937"/>
    </location>
</feature>
<dbReference type="PANTHER" id="PTHR21567:SF9">
    <property type="entry name" value="CLIP-ASSOCIATING PROTEIN"/>
    <property type="match status" value="1"/>
</dbReference>
<feature type="compositionally biased region" description="Low complexity" evidence="8">
    <location>
        <begin position="589"/>
        <end position="609"/>
    </location>
</feature>
<organism evidence="10 11">
    <name type="scientific">Paraphoma chrysanthemicola</name>
    <dbReference type="NCBI Taxonomy" id="798071"/>
    <lineage>
        <taxon>Eukaryota</taxon>
        <taxon>Fungi</taxon>
        <taxon>Dikarya</taxon>
        <taxon>Ascomycota</taxon>
        <taxon>Pezizomycotina</taxon>
        <taxon>Dothideomycetes</taxon>
        <taxon>Pleosporomycetidae</taxon>
        <taxon>Pleosporales</taxon>
        <taxon>Pleosporineae</taxon>
        <taxon>Phaeosphaeriaceae</taxon>
        <taxon>Paraphoma</taxon>
    </lineage>
</organism>
<dbReference type="PANTHER" id="PTHR21567">
    <property type="entry name" value="CLASP"/>
    <property type="match status" value="1"/>
</dbReference>
<dbReference type="Pfam" id="PF12348">
    <property type="entry name" value="CLASP_N"/>
    <property type="match status" value="2"/>
</dbReference>
<name>A0A8K0VXI3_9PLEO</name>
<dbReference type="SUPFAM" id="SSF48371">
    <property type="entry name" value="ARM repeat"/>
    <property type="match status" value="1"/>
</dbReference>
<evidence type="ECO:0000256" key="8">
    <source>
        <dbReference type="SAM" id="MobiDB-lite"/>
    </source>
</evidence>
<feature type="compositionally biased region" description="Low complexity" evidence="8">
    <location>
        <begin position="523"/>
        <end position="538"/>
    </location>
</feature>
<dbReference type="SMART" id="SM01349">
    <property type="entry name" value="TOG"/>
    <property type="match status" value="2"/>
</dbReference>
<dbReference type="GO" id="GO:0005815">
    <property type="term" value="C:microtubule organizing center"/>
    <property type="evidence" value="ECO:0007669"/>
    <property type="project" value="TreeGrafter"/>
</dbReference>
<feature type="region of interest" description="Disordered" evidence="8">
    <location>
        <begin position="554"/>
        <end position="738"/>
    </location>
</feature>
<gene>
    <name evidence="10" type="ORF">FB567DRAFT_550209</name>
</gene>
<keyword evidence="4" id="KW-0132">Cell division</keyword>
<comment type="subunit">
    <text evidence="3">Interacts with microtubules.</text>
</comment>
<keyword evidence="6" id="KW-0498">Mitosis</keyword>